<sequence length="120" mass="13138">MKAPKDMQTSLAPWTDPVWCARTPEAENKRLAQVRARRVMAKHGVEDARVEAALVEMAAWVEEQAAAERAAAHEDGEAWGSAVPVEHEADKRRSRLALLGTVVFVLGILCGVVLAVSRLR</sequence>
<evidence type="ECO:0000256" key="1">
    <source>
        <dbReference type="SAM" id="Phobius"/>
    </source>
</evidence>
<accession>A0A4P2PW40</accession>
<dbReference type="EMBL" id="CP012670">
    <property type="protein sequence ID" value="AUX20693.1"/>
    <property type="molecule type" value="Genomic_DNA"/>
</dbReference>
<keyword evidence="1" id="KW-0812">Transmembrane</keyword>
<reference evidence="2 3" key="1">
    <citation type="submission" date="2015-09" db="EMBL/GenBank/DDBJ databases">
        <title>Sorangium comparison.</title>
        <authorList>
            <person name="Zaburannyi N."/>
            <person name="Bunk B."/>
            <person name="Overmann J."/>
            <person name="Mueller R."/>
        </authorList>
    </citation>
    <scope>NUCLEOTIDE SEQUENCE [LARGE SCALE GENOMIC DNA]</scope>
    <source>
        <strain evidence="2 3">So ceGT47</strain>
    </source>
</reference>
<dbReference type="Proteomes" id="UP000295781">
    <property type="component" value="Chromosome"/>
</dbReference>
<keyword evidence="1" id="KW-0472">Membrane</keyword>
<evidence type="ECO:0000313" key="2">
    <source>
        <dbReference type="EMBL" id="AUX20693.1"/>
    </source>
</evidence>
<protein>
    <submittedName>
        <fullName evidence="2">Uncharacterized protein</fullName>
    </submittedName>
</protein>
<feature type="transmembrane region" description="Helical" evidence="1">
    <location>
        <begin position="96"/>
        <end position="117"/>
    </location>
</feature>
<dbReference type="RefSeq" id="WP_242515923.1">
    <property type="nucleotide sequence ID" value="NZ_CP012670.1"/>
</dbReference>
<gene>
    <name evidence="2" type="ORF">SOCEGT47_011660</name>
</gene>
<proteinExistence type="predicted"/>
<name>A0A4P2PW40_SORCE</name>
<dbReference type="AlphaFoldDB" id="A0A4P2PW40"/>
<evidence type="ECO:0000313" key="3">
    <source>
        <dbReference type="Proteomes" id="UP000295781"/>
    </source>
</evidence>
<organism evidence="2 3">
    <name type="scientific">Sorangium cellulosum</name>
    <name type="common">Polyangium cellulosum</name>
    <dbReference type="NCBI Taxonomy" id="56"/>
    <lineage>
        <taxon>Bacteria</taxon>
        <taxon>Pseudomonadati</taxon>
        <taxon>Myxococcota</taxon>
        <taxon>Polyangia</taxon>
        <taxon>Polyangiales</taxon>
        <taxon>Polyangiaceae</taxon>
        <taxon>Sorangium</taxon>
    </lineage>
</organism>
<keyword evidence="1" id="KW-1133">Transmembrane helix</keyword>